<dbReference type="PANTHER" id="PTHR43394">
    <property type="entry name" value="ATP-DEPENDENT PERMEASE MDL1, MITOCHONDRIAL"/>
    <property type="match status" value="1"/>
</dbReference>
<keyword evidence="2 5" id="KW-0812">Transmembrane</keyword>
<feature type="domain" description="ABC transmembrane type-1" evidence="6">
    <location>
        <begin position="19"/>
        <end position="300"/>
    </location>
</feature>
<sequence length="440" mass="50381">MKSLLRLKPYIRPYLWMIVTSALLAIPLSALRAAPALLVKTFVDKLLVQKDLYELWPTVLKILAIGIANFIIRFPHYYLLRLVIIKVNQRLKNELFDHLLGLSADYFTTQSTGTLISRVGVDTQNIDAGISAINIIVREPITFVMLLGYCLHTNWRLTIIIFFIFPPLAWVFTASGKHLKRYIHKMNEENARLFSTLQESFTGIRVIKAFRLEHYVRGKFQERNQSFADTHEKTARLEESSHPTVELLTFFVIAAVVGYGAWQVIQGRMTPGELMAFFLAFGLMLNPVRQMNDVNIKLNQAGASCERVFQIFDWKSNLRETPHPIALKSFEREIQVENVSFAYPDSPSRDVLKNVSFTIPKGGVVALVGASGAGKSSMVSLLPRIFDVTQGQIKVDGHDIREYALSDLQATNRRSEPRCFSLQRYHRRKYSLWKTQFHTR</sequence>
<dbReference type="SUPFAM" id="SSF90123">
    <property type="entry name" value="ABC transporter transmembrane region"/>
    <property type="match status" value="1"/>
</dbReference>
<dbReference type="Pfam" id="PF00664">
    <property type="entry name" value="ABC_membrane"/>
    <property type="match status" value="1"/>
</dbReference>
<dbReference type="EMBL" id="CAXAQS010000159">
    <property type="protein sequence ID" value="CAK9250352.1"/>
    <property type="molecule type" value="Genomic_DNA"/>
</dbReference>
<comment type="subcellular location">
    <subcellularLocation>
        <location evidence="1">Membrane</location>
        <topology evidence="1">Multi-pass membrane protein</topology>
    </subcellularLocation>
</comment>
<dbReference type="InterPro" id="IPR011527">
    <property type="entry name" value="ABC1_TM_dom"/>
</dbReference>
<evidence type="ECO:0000256" key="5">
    <source>
        <dbReference type="SAM" id="Phobius"/>
    </source>
</evidence>
<dbReference type="Pfam" id="PF00005">
    <property type="entry name" value="ABC_tran"/>
    <property type="match status" value="1"/>
</dbReference>
<comment type="caution">
    <text evidence="7">The sequence shown here is derived from an EMBL/GenBank/DDBJ whole genome shotgun (WGS) entry which is preliminary data.</text>
</comment>
<proteinExistence type="predicted"/>
<evidence type="ECO:0000313" key="8">
    <source>
        <dbReference type="Proteomes" id="UP001497444"/>
    </source>
</evidence>
<keyword evidence="3 5" id="KW-1133">Transmembrane helix</keyword>
<dbReference type="SUPFAM" id="SSF52540">
    <property type="entry name" value="P-loop containing nucleoside triphosphate hydrolases"/>
    <property type="match status" value="1"/>
</dbReference>
<dbReference type="PROSITE" id="PS50929">
    <property type="entry name" value="ABC_TM1F"/>
    <property type="match status" value="1"/>
</dbReference>
<evidence type="ECO:0000259" key="6">
    <source>
        <dbReference type="PROSITE" id="PS50929"/>
    </source>
</evidence>
<evidence type="ECO:0000256" key="1">
    <source>
        <dbReference type="ARBA" id="ARBA00004141"/>
    </source>
</evidence>
<evidence type="ECO:0000313" key="7">
    <source>
        <dbReference type="EMBL" id="CAK9250352.1"/>
    </source>
</evidence>
<accession>A0ABP0V8A3</accession>
<evidence type="ECO:0000256" key="3">
    <source>
        <dbReference type="ARBA" id="ARBA00022989"/>
    </source>
</evidence>
<feature type="transmembrane region" description="Helical" evidence="5">
    <location>
        <begin position="155"/>
        <end position="176"/>
    </location>
</feature>
<dbReference type="Proteomes" id="UP001497444">
    <property type="component" value="Unassembled WGS sequence"/>
</dbReference>
<evidence type="ECO:0000256" key="2">
    <source>
        <dbReference type="ARBA" id="ARBA00022692"/>
    </source>
</evidence>
<protein>
    <recommendedName>
        <fullName evidence="6">ABC transmembrane type-1 domain-containing protein</fullName>
    </recommendedName>
</protein>
<dbReference type="InterPro" id="IPR036640">
    <property type="entry name" value="ABC1_TM_sf"/>
</dbReference>
<reference evidence="7" key="1">
    <citation type="submission" date="2024-02" db="EMBL/GenBank/DDBJ databases">
        <authorList>
            <consortium name="ELIXIR-Norway"/>
            <consortium name="Elixir Norway"/>
        </authorList>
    </citation>
    <scope>NUCLEOTIDE SEQUENCE</scope>
</reference>
<organism evidence="7 8">
    <name type="scientific">Sphagnum jensenii</name>
    <dbReference type="NCBI Taxonomy" id="128206"/>
    <lineage>
        <taxon>Eukaryota</taxon>
        <taxon>Viridiplantae</taxon>
        <taxon>Streptophyta</taxon>
        <taxon>Embryophyta</taxon>
        <taxon>Bryophyta</taxon>
        <taxon>Sphagnophytina</taxon>
        <taxon>Sphagnopsida</taxon>
        <taxon>Sphagnales</taxon>
        <taxon>Sphagnaceae</taxon>
        <taxon>Sphagnum</taxon>
    </lineage>
</organism>
<dbReference type="PANTHER" id="PTHR43394:SF1">
    <property type="entry name" value="ATP-BINDING CASSETTE SUB-FAMILY B MEMBER 10, MITOCHONDRIAL"/>
    <property type="match status" value="1"/>
</dbReference>
<dbReference type="InterPro" id="IPR027417">
    <property type="entry name" value="P-loop_NTPase"/>
</dbReference>
<dbReference type="CDD" id="cd18552">
    <property type="entry name" value="ABC_6TM_MsbA_like"/>
    <property type="match status" value="1"/>
</dbReference>
<name>A0ABP0V8A3_9BRYO</name>
<dbReference type="InterPro" id="IPR039421">
    <property type="entry name" value="Type_1_exporter"/>
</dbReference>
<dbReference type="Gene3D" id="3.40.50.300">
    <property type="entry name" value="P-loop containing nucleotide triphosphate hydrolases"/>
    <property type="match status" value="1"/>
</dbReference>
<keyword evidence="8" id="KW-1185">Reference proteome</keyword>
<keyword evidence="4 5" id="KW-0472">Membrane</keyword>
<dbReference type="InterPro" id="IPR003439">
    <property type="entry name" value="ABC_transporter-like_ATP-bd"/>
</dbReference>
<gene>
    <name evidence="7" type="ORF">CSSPJE1EN1_LOCUS25730</name>
</gene>
<evidence type="ECO:0000256" key="4">
    <source>
        <dbReference type="ARBA" id="ARBA00023136"/>
    </source>
</evidence>
<dbReference type="Gene3D" id="1.20.1560.10">
    <property type="entry name" value="ABC transporter type 1, transmembrane domain"/>
    <property type="match status" value="1"/>
</dbReference>
<feature type="transmembrane region" description="Helical" evidence="5">
    <location>
        <begin position="57"/>
        <end position="80"/>
    </location>
</feature>